<comment type="caution">
    <text evidence="2">The sequence shown here is derived from an EMBL/GenBank/DDBJ whole genome shotgun (WGS) entry which is preliminary data.</text>
</comment>
<dbReference type="RefSeq" id="WP_249311774.1">
    <property type="nucleotide sequence ID" value="NZ_JACRSU010000002.1"/>
</dbReference>
<dbReference type="EMBL" id="JACRSU010000002">
    <property type="protein sequence ID" value="MBC8540606.1"/>
    <property type="molecule type" value="Genomic_DNA"/>
</dbReference>
<reference evidence="2" key="1">
    <citation type="submission" date="2020-08" db="EMBL/GenBank/DDBJ databases">
        <title>Genome public.</title>
        <authorList>
            <person name="Liu C."/>
            <person name="Sun Q."/>
        </authorList>
    </citation>
    <scope>NUCLEOTIDE SEQUENCE</scope>
    <source>
        <strain evidence="2">H8</strain>
    </source>
</reference>
<evidence type="ECO:0000313" key="2">
    <source>
        <dbReference type="EMBL" id="MBC8540606.1"/>
    </source>
</evidence>
<proteinExistence type="predicted"/>
<feature type="transmembrane region" description="Helical" evidence="1">
    <location>
        <begin position="16"/>
        <end position="34"/>
    </location>
</feature>
<name>A0A926HZ93_9FIRM</name>
<keyword evidence="1" id="KW-0812">Transmembrane</keyword>
<sequence length="250" mass="28858">MISLLKTEHKKTKKKYLLLTSLLITALDLAWIFYGNFSEDAILKGWMMFLYQLPLTNAIFLPFLMTVVASRLADIEHRGCMLKQLCTIVPRGKLFDAKLLYGFSIVLACMVIQFVSVFIFGCVKGFGGVYPFRLYSVYWLFTIAASLAIYIFQHTLSMLFQNQAVPFFAGVIGEFLGVFSMFLPQLPWLRKSLLWGYYGVLQFVGSDWDSQTRISTFYLYDFDWLSFVILLAVCLVLYRIGRSLFIKKEV</sequence>
<feature type="transmembrane region" description="Helical" evidence="1">
    <location>
        <begin position="54"/>
        <end position="73"/>
    </location>
</feature>
<gene>
    <name evidence="2" type="ORF">H8698_06415</name>
</gene>
<dbReference type="Proteomes" id="UP000611762">
    <property type="component" value="Unassembled WGS sequence"/>
</dbReference>
<keyword evidence="3" id="KW-1185">Reference proteome</keyword>
<protein>
    <submittedName>
        <fullName evidence="2">ABC transporter permease</fullName>
    </submittedName>
</protein>
<evidence type="ECO:0000313" key="3">
    <source>
        <dbReference type="Proteomes" id="UP000611762"/>
    </source>
</evidence>
<feature type="transmembrane region" description="Helical" evidence="1">
    <location>
        <begin position="164"/>
        <end position="183"/>
    </location>
</feature>
<feature type="transmembrane region" description="Helical" evidence="1">
    <location>
        <begin position="217"/>
        <end position="238"/>
    </location>
</feature>
<organism evidence="2 3">
    <name type="scientific">Congzhengia minquanensis</name>
    <dbReference type="NCBI Taxonomy" id="2763657"/>
    <lineage>
        <taxon>Bacteria</taxon>
        <taxon>Bacillati</taxon>
        <taxon>Bacillota</taxon>
        <taxon>Clostridia</taxon>
        <taxon>Eubacteriales</taxon>
        <taxon>Oscillospiraceae</taxon>
        <taxon>Congzhengia</taxon>
    </lineage>
</organism>
<evidence type="ECO:0000256" key="1">
    <source>
        <dbReference type="SAM" id="Phobius"/>
    </source>
</evidence>
<dbReference type="Pfam" id="PF12730">
    <property type="entry name" value="ABC2_membrane_4"/>
    <property type="match status" value="1"/>
</dbReference>
<accession>A0A926HZ93</accession>
<feature type="transmembrane region" description="Helical" evidence="1">
    <location>
        <begin position="99"/>
        <end position="120"/>
    </location>
</feature>
<dbReference type="AlphaFoldDB" id="A0A926HZ93"/>
<keyword evidence="1" id="KW-1133">Transmembrane helix</keyword>
<feature type="transmembrane region" description="Helical" evidence="1">
    <location>
        <begin position="132"/>
        <end position="152"/>
    </location>
</feature>
<keyword evidence="1" id="KW-0472">Membrane</keyword>